<reference evidence="13 14" key="1">
    <citation type="submission" date="2022-02" db="EMBL/GenBank/DDBJ databases">
        <title>Uncovering new skin microbiome diversity through culturing and metagenomics.</title>
        <authorList>
            <person name="Conlan S."/>
            <person name="Deming C."/>
            <person name="Nisc Comparative Sequencing Program N."/>
            <person name="Segre J.A."/>
        </authorList>
    </citation>
    <scope>NUCLEOTIDE SEQUENCE [LARGE SCALE GENOMIC DNA]</scope>
    <source>
        <strain evidence="13 14">ACRQZ</strain>
    </source>
</reference>
<keyword evidence="14" id="KW-1185">Reference proteome</keyword>
<evidence type="ECO:0000256" key="7">
    <source>
        <dbReference type="ARBA" id="ARBA00022989"/>
    </source>
</evidence>
<evidence type="ECO:0000256" key="5">
    <source>
        <dbReference type="ARBA" id="ARBA00022597"/>
    </source>
</evidence>
<feature type="transmembrane region" description="Helical" evidence="12">
    <location>
        <begin position="226"/>
        <end position="245"/>
    </location>
</feature>
<evidence type="ECO:0000313" key="14">
    <source>
        <dbReference type="Proteomes" id="UP001521931"/>
    </source>
</evidence>
<evidence type="ECO:0000256" key="11">
    <source>
        <dbReference type="SAM" id="MobiDB-lite"/>
    </source>
</evidence>
<evidence type="ECO:0000256" key="9">
    <source>
        <dbReference type="ARBA" id="ARBA00035611"/>
    </source>
</evidence>
<dbReference type="RefSeq" id="WP_239266151.1">
    <property type="nucleotide sequence ID" value="NZ_DAMCTM010000030.1"/>
</dbReference>
<feature type="transmembrane region" description="Helical" evidence="12">
    <location>
        <begin position="136"/>
        <end position="156"/>
    </location>
</feature>
<evidence type="ECO:0000256" key="6">
    <source>
        <dbReference type="ARBA" id="ARBA00022692"/>
    </source>
</evidence>
<dbReference type="PANTHER" id="PTHR32196:SF32">
    <property type="entry name" value="XYLOSE TRANSPORT SYSTEM PERMEASE PROTEIN XYLH"/>
    <property type="match status" value="1"/>
</dbReference>
<dbReference type="CDD" id="cd06579">
    <property type="entry name" value="TM_PBP1_transp_AraH_like"/>
    <property type="match status" value="1"/>
</dbReference>
<feature type="transmembrane region" description="Helical" evidence="12">
    <location>
        <begin position="251"/>
        <end position="271"/>
    </location>
</feature>
<comment type="subcellular location">
    <subcellularLocation>
        <location evidence="1">Cell membrane</location>
        <topology evidence="1">Multi-pass membrane protein</topology>
    </subcellularLocation>
</comment>
<comment type="caution">
    <text evidence="13">The sequence shown here is derived from an EMBL/GenBank/DDBJ whole genome shotgun (WGS) entry which is preliminary data.</text>
</comment>
<dbReference type="PANTHER" id="PTHR32196">
    <property type="entry name" value="ABC TRANSPORTER PERMEASE PROTEIN YPHD-RELATED-RELATED"/>
    <property type="match status" value="1"/>
</dbReference>
<dbReference type="EMBL" id="JAKRCV010000074">
    <property type="protein sequence ID" value="MCG7323416.1"/>
    <property type="molecule type" value="Genomic_DNA"/>
</dbReference>
<evidence type="ECO:0000256" key="10">
    <source>
        <dbReference type="ARBA" id="ARBA00035686"/>
    </source>
</evidence>
<feature type="transmembrane region" description="Helical" evidence="12">
    <location>
        <begin position="67"/>
        <end position="88"/>
    </location>
</feature>
<evidence type="ECO:0000256" key="1">
    <source>
        <dbReference type="ARBA" id="ARBA00004651"/>
    </source>
</evidence>
<proteinExistence type="predicted"/>
<dbReference type="InterPro" id="IPR001851">
    <property type="entry name" value="ABC_transp_permease"/>
</dbReference>
<feature type="region of interest" description="Disordered" evidence="11">
    <location>
        <begin position="1"/>
        <end position="23"/>
    </location>
</feature>
<feature type="transmembrane region" description="Helical" evidence="12">
    <location>
        <begin position="329"/>
        <end position="348"/>
    </location>
</feature>
<sequence length="355" mass="36731">MSTATDLEPGRPPSSPAAGDDRVRTKSPTALLLGMPAVGALIGAVALAALFLAVAPAFRNVANIGTILYAASTIGIMAVFVSLLMIGGEFDLSTGVAVTFSGLAAAHLAWYLGLNVWVGVLLALVLSLAVGAFNGWLLHVTGLPSFLVTLGTFFVLQGVNLAVTRIVTGGVSSNSISDMDGWASAQKVFASGFSIGPVRIESVVLYWFVLTAILAYVLLRTRVGNWIFAVGGDAAAARAVGVPVTATKIGLFMGTGFASWLVGMHILFNYNNVQSGQGVGNEFIYIIAAVIGGCLLTGGYGSVLGASIGALIYGMTNLGINYAGWDVDWLKTFLGVMLLGATLVNMYVKRRADAA</sequence>
<feature type="transmembrane region" description="Helical" evidence="12">
    <location>
        <begin position="108"/>
        <end position="129"/>
    </location>
</feature>
<keyword evidence="7 12" id="KW-1133">Transmembrane helix</keyword>
<dbReference type="Pfam" id="PF02653">
    <property type="entry name" value="BPD_transp_2"/>
    <property type="match status" value="1"/>
</dbReference>
<evidence type="ECO:0000313" key="13">
    <source>
        <dbReference type="EMBL" id="MCG7323416.1"/>
    </source>
</evidence>
<keyword evidence="3" id="KW-1003">Cell membrane</keyword>
<evidence type="ECO:0000256" key="4">
    <source>
        <dbReference type="ARBA" id="ARBA00022519"/>
    </source>
</evidence>
<comment type="function">
    <text evidence="9">Part of the binding-protein-dependent transport system for D-xylose. Probably responsible for the translocation of the substrate across the membrane.</text>
</comment>
<keyword evidence="6 12" id="KW-0812">Transmembrane</keyword>
<evidence type="ECO:0000256" key="12">
    <source>
        <dbReference type="SAM" id="Phobius"/>
    </source>
</evidence>
<keyword evidence="2" id="KW-0813">Transport</keyword>
<name>A0ABS9Q6B7_9MICO</name>
<feature type="transmembrane region" description="Helical" evidence="12">
    <location>
        <begin position="30"/>
        <end position="55"/>
    </location>
</feature>
<protein>
    <recommendedName>
        <fullName evidence="10">Xylose transport system permease protein XylH</fullName>
    </recommendedName>
</protein>
<dbReference type="Proteomes" id="UP001521931">
    <property type="component" value="Unassembled WGS sequence"/>
</dbReference>
<evidence type="ECO:0000256" key="8">
    <source>
        <dbReference type="ARBA" id="ARBA00023136"/>
    </source>
</evidence>
<keyword evidence="5" id="KW-0762">Sugar transport</keyword>
<accession>A0ABS9Q6B7</accession>
<feature type="transmembrane region" description="Helical" evidence="12">
    <location>
        <begin position="203"/>
        <end position="219"/>
    </location>
</feature>
<keyword evidence="8 12" id="KW-0472">Membrane</keyword>
<feature type="transmembrane region" description="Helical" evidence="12">
    <location>
        <begin position="283"/>
        <end position="309"/>
    </location>
</feature>
<keyword evidence="4" id="KW-0997">Cell inner membrane</keyword>
<evidence type="ECO:0000256" key="2">
    <source>
        <dbReference type="ARBA" id="ARBA00022448"/>
    </source>
</evidence>
<evidence type="ECO:0000256" key="3">
    <source>
        <dbReference type="ARBA" id="ARBA00022475"/>
    </source>
</evidence>
<organism evidence="13 14">
    <name type="scientific">Arsenicicoccus bolidensis</name>
    <dbReference type="NCBI Taxonomy" id="229480"/>
    <lineage>
        <taxon>Bacteria</taxon>
        <taxon>Bacillati</taxon>
        <taxon>Actinomycetota</taxon>
        <taxon>Actinomycetes</taxon>
        <taxon>Micrococcales</taxon>
        <taxon>Intrasporangiaceae</taxon>
        <taxon>Arsenicicoccus</taxon>
    </lineage>
</organism>
<gene>
    <name evidence="13" type="ORF">MHL29_16170</name>
</gene>